<sequence length="454" mass="48635">MANRLLIKNGFVVSQDPAIGNRPETDILVEDGKIVAVAPGLDTVDAEVVDATGTVVIPGFIDTHRHTWETATRGLLPSCTIDQYLGAMIATLGPAYRPQDIYAGNLLGSLEALNAGITTLVDWSHCNNTPEHTDAGIAGLREAGIRAMYAHGTPASAEAWVDSVLPHSEDARRVRSEHFSSDNDLLTFAMALRGPGICRPEIVEHDWRLARELASRITVHVGMRITGLHTQAVNELHKAGLMGPDTTYVHATTTTDEEIQHIADTGGTISIAPYVEMVLGLGHPPTGRAMDRGLNPTLSVDVVCTAPGDMFTQMRTALAQDRIRSFGDDADVPFTARLTHADLLQFATLNGAIACGLEDRVGSLSIGKDADIVLIRADSINTMPLVDPVATVTTSADTSNVDTVIVRGEIRKRDGRLVGVDMPRLRALAEESRDSVLTAAGLTPEWQQTNAGVR</sequence>
<dbReference type="InterPro" id="IPR032466">
    <property type="entry name" value="Metal_Hydrolase"/>
</dbReference>
<dbReference type="PANTHER" id="PTHR43794">
    <property type="entry name" value="AMINOHYDROLASE SSNA-RELATED"/>
    <property type="match status" value="1"/>
</dbReference>
<name>A0ABT0UK41_9ACTN</name>
<dbReference type="Gene3D" id="2.30.40.10">
    <property type="entry name" value="Urease, subunit C, domain 1"/>
    <property type="match status" value="1"/>
</dbReference>
<dbReference type="Gene3D" id="3.20.20.140">
    <property type="entry name" value="Metal-dependent hydrolases"/>
    <property type="match status" value="1"/>
</dbReference>
<dbReference type="SUPFAM" id="SSF51556">
    <property type="entry name" value="Metallo-dependent hydrolases"/>
    <property type="match status" value="1"/>
</dbReference>
<evidence type="ECO:0000259" key="1">
    <source>
        <dbReference type="Pfam" id="PF01979"/>
    </source>
</evidence>
<evidence type="ECO:0000313" key="3">
    <source>
        <dbReference type="Proteomes" id="UP001431429"/>
    </source>
</evidence>
<evidence type="ECO:0000313" key="2">
    <source>
        <dbReference type="EMBL" id="MCM2388622.1"/>
    </source>
</evidence>
<proteinExistence type="predicted"/>
<keyword evidence="3" id="KW-1185">Reference proteome</keyword>
<dbReference type="InterPro" id="IPR006680">
    <property type="entry name" value="Amidohydro-rel"/>
</dbReference>
<dbReference type="RefSeq" id="WP_250918967.1">
    <property type="nucleotide sequence ID" value="NZ_JAMQAW010000008.1"/>
</dbReference>
<dbReference type="InterPro" id="IPR050287">
    <property type="entry name" value="MTA/SAH_deaminase"/>
</dbReference>
<comment type="caution">
    <text evidence="2">The sequence shown here is derived from an EMBL/GenBank/DDBJ whole genome shotgun (WGS) entry which is preliminary data.</text>
</comment>
<dbReference type="InterPro" id="IPR011059">
    <property type="entry name" value="Metal-dep_hydrolase_composite"/>
</dbReference>
<reference evidence="2" key="1">
    <citation type="submission" date="2022-06" db="EMBL/GenBank/DDBJ databases">
        <title>Genome public.</title>
        <authorList>
            <person name="Sun Q."/>
        </authorList>
    </citation>
    <scope>NUCLEOTIDE SEQUENCE</scope>
    <source>
        <strain evidence="2">CWNU-1</strain>
    </source>
</reference>
<accession>A0ABT0UK41</accession>
<dbReference type="EMBL" id="JAMQAW010000008">
    <property type="protein sequence ID" value="MCM2388622.1"/>
    <property type="molecule type" value="Genomic_DNA"/>
</dbReference>
<dbReference type="Proteomes" id="UP001431429">
    <property type="component" value="Unassembled WGS sequence"/>
</dbReference>
<dbReference type="SUPFAM" id="SSF51338">
    <property type="entry name" value="Composite domain of metallo-dependent hydrolases"/>
    <property type="match status" value="1"/>
</dbReference>
<protein>
    <submittedName>
        <fullName evidence="2">Amidohydrolase family protein</fullName>
    </submittedName>
</protein>
<gene>
    <name evidence="2" type="ORF">NBG84_09990</name>
</gene>
<feature type="domain" description="Amidohydrolase-related" evidence="1">
    <location>
        <begin position="55"/>
        <end position="410"/>
    </location>
</feature>
<dbReference type="PANTHER" id="PTHR43794:SF5">
    <property type="entry name" value="CHLOROHYDROLASE FAMILY PROTEIN"/>
    <property type="match status" value="1"/>
</dbReference>
<organism evidence="2 3">
    <name type="scientific">Streptomyces albipurpureus</name>
    <dbReference type="NCBI Taxonomy" id="2897419"/>
    <lineage>
        <taxon>Bacteria</taxon>
        <taxon>Bacillati</taxon>
        <taxon>Actinomycetota</taxon>
        <taxon>Actinomycetes</taxon>
        <taxon>Kitasatosporales</taxon>
        <taxon>Streptomycetaceae</taxon>
        <taxon>Streptomyces</taxon>
    </lineage>
</organism>
<dbReference type="Pfam" id="PF01979">
    <property type="entry name" value="Amidohydro_1"/>
    <property type="match status" value="1"/>
</dbReference>
<dbReference type="NCBIfam" id="NF006056">
    <property type="entry name" value="PRK08204.1"/>
    <property type="match status" value="1"/>
</dbReference>